<dbReference type="InterPro" id="IPR004562">
    <property type="entry name" value="LipoylTrfase_LipoateP_Ligase"/>
</dbReference>
<comment type="function">
    <text evidence="1">Catalyzes both the ATP-dependent activation of exogenously supplied lipoate to lipoyl-AMP and the transfer of the activated lipoyl onto the lipoyl domains of lipoate-dependent enzymes.</text>
</comment>
<dbReference type="GO" id="GO:0005739">
    <property type="term" value="C:mitochondrion"/>
    <property type="evidence" value="ECO:0007669"/>
    <property type="project" value="TreeGrafter"/>
</dbReference>
<dbReference type="Gene3D" id="3.30.930.10">
    <property type="entry name" value="Bira Bifunctional Protein, Domain 2"/>
    <property type="match status" value="1"/>
</dbReference>
<dbReference type="EMBL" id="JAHMUF010000020">
    <property type="protein sequence ID" value="KAG7192136.1"/>
    <property type="molecule type" value="Genomic_DNA"/>
</dbReference>
<evidence type="ECO:0000313" key="7">
    <source>
        <dbReference type="Proteomes" id="UP000790833"/>
    </source>
</evidence>
<dbReference type="OrthoDB" id="201621at2759"/>
<dbReference type="InterPro" id="IPR045864">
    <property type="entry name" value="aa-tRNA-synth_II/BPL/LPL"/>
</dbReference>
<evidence type="ECO:0000256" key="2">
    <source>
        <dbReference type="ARBA" id="ARBA00005085"/>
    </source>
</evidence>
<accession>A0A9P7V6M1</accession>
<dbReference type="SUPFAM" id="SSF55681">
    <property type="entry name" value="Class II aaRS and biotin synthetases"/>
    <property type="match status" value="1"/>
</dbReference>
<dbReference type="RefSeq" id="XP_043047687.1">
    <property type="nucleotide sequence ID" value="XM_043193261.1"/>
</dbReference>
<gene>
    <name evidence="6" type="primary">AIM22</name>
    <name evidence="6" type="ORF">KQ657_002501</name>
</gene>
<dbReference type="GO" id="GO:0016874">
    <property type="term" value="F:ligase activity"/>
    <property type="evidence" value="ECO:0007669"/>
    <property type="project" value="UniProtKB-KW"/>
</dbReference>
<dbReference type="AlphaFoldDB" id="A0A9P7V6M1"/>
<reference evidence="6" key="1">
    <citation type="submission" date="2021-03" db="EMBL/GenBank/DDBJ databases">
        <authorList>
            <person name="Palmer J.M."/>
        </authorList>
    </citation>
    <scope>NUCLEOTIDE SEQUENCE</scope>
    <source>
        <strain evidence="6">ARV_011</strain>
    </source>
</reference>
<comment type="similarity">
    <text evidence="3">Belongs to the LplA family.</text>
</comment>
<dbReference type="Proteomes" id="UP000790833">
    <property type="component" value="Unassembled WGS sequence"/>
</dbReference>
<dbReference type="GeneID" id="66115875"/>
<dbReference type="PANTHER" id="PTHR12561">
    <property type="entry name" value="LIPOATE-PROTEIN LIGASE"/>
    <property type="match status" value="1"/>
</dbReference>
<evidence type="ECO:0000259" key="5">
    <source>
        <dbReference type="PROSITE" id="PS51733"/>
    </source>
</evidence>
<comment type="caution">
    <text evidence="6">The sequence shown here is derived from an EMBL/GenBank/DDBJ whole genome shotgun (WGS) entry which is preliminary data.</text>
</comment>
<dbReference type="Pfam" id="PF21948">
    <property type="entry name" value="LplA-B_cat"/>
    <property type="match status" value="1"/>
</dbReference>
<dbReference type="GO" id="GO:0009249">
    <property type="term" value="P:protein lipoylation"/>
    <property type="evidence" value="ECO:0007669"/>
    <property type="project" value="InterPro"/>
</dbReference>
<dbReference type="InterPro" id="IPR004143">
    <property type="entry name" value="BPL_LPL_catalytic"/>
</dbReference>
<dbReference type="GO" id="GO:0017118">
    <property type="term" value="F:lipoyltransferase activity"/>
    <property type="evidence" value="ECO:0007669"/>
    <property type="project" value="TreeGrafter"/>
</dbReference>
<proteinExistence type="inferred from homology"/>
<sequence>MIRSVVPKLRRLPTVFVRRTHFQVPFEDDLTTVDDDDFGLAGFQLYKESPDVLRQKELLGLELRSDVASAEPVPATAAATASLSETACLRQPIIFSSKLHDPYLNLAIEDYIYNQMPLPTSEDEHNCNRLMLYVNSPCVVIGKNQNPWAETNLPLLNALGIPLVRRRSGGGTVVHDLGNVNYSFMTTKQKFDRFNFSRLITESITELCSLKVNDRGDIVDGPTGKKVSGSAYKLSKGKSYHHGTMLLSLNLDVLRRLLRRDEAKVGHVDLKSSVKSVRSPVVNIGIPIDRFIQLVSSGFALNYGVTVLPINELDEMLGLPSFAENACTTFTIDEDTPLPVEVLQTVEELKQWSWRFGHTPLFTHTFKSATHGLQVTFHIGKNARLIDFEIATETTGGATASSFDMLRLMINTHGYVEYKGSTIAGFITDDSISEWIGVSIDGTS</sequence>
<comment type="pathway">
    <text evidence="2">Protein modification; protein lipoylation via exogenous pathway; protein N(6)-(lipoyl)lysine from lipoate: step 2/2.</text>
</comment>
<dbReference type="PROSITE" id="PS51733">
    <property type="entry name" value="BPL_LPL_CATALYTIC"/>
    <property type="match status" value="1"/>
</dbReference>
<dbReference type="PANTHER" id="PTHR12561:SF3">
    <property type="entry name" value="LIPOYLTRANSFERASE 1, MITOCHONDRIAL"/>
    <property type="match status" value="1"/>
</dbReference>
<evidence type="ECO:0000256" key="4">
    <source>
        <dbReference type="ARBA" id="ARBA00015925"/>
    </source>
</evidence>
<feature type="domain" description="BPL/LPL catalytic" evidence="5">
    <location>
        <begin position="124"/>
        <end position="303"/>
    </location>
</feature>
<evidence type="ECO:0000256" key="1">
    <source>
        <dbReference type="ARBA" id="ARBA00003253"/>
    </source>
</evidence>
<keyword evidence="7" id="KW-1185">Reference proteome</keyword>
<evidence type="ECO:0000256" key="3">
    <source>
        <dbReference type="ARBA" id="ARBA00008242"/>
    </source>
</evidence>
<evidence type="ECO:0000313" key="6">
    <source>
        <dbReference type="EMBL" id="KAG7192136.1"/>
    </source>
</evidence>
<name>A0A9P7V6M1_9ASCO</name>
<protein>
    <recommendedName>
        <fullName evidence="4">Putative lipoate-protein ligase A</fullName>
    </recommendedName>
</protein>
<keyword evidence="6" id="KW-0436">Ligase</keyword>
<organism evidence="6 7">
    <name type="scientific">Scheffersomyces spartinae</name>
    <dbReference type="NCBI Taxonomy" id="45513"/>
    <lineage>
        <taxon>Eukaryota</taxon>
        <taxon>Fungi</taxon>
        <taxon>Dikarya</taxon>
        <taxon>Ascomycota</taxon>
        <taxon>Saccharomycotina</taxon>
        <taxon>Pichiomycetes</taxon>
        <taxon>Debaryomycetaceae</taxon>
        <taxon>Scheffersomyces</taxon>
    </lineage>
</organism>
<dbReference type="CDD" id="cd16443">
    <property type="entry name" value="LplA"/>
    <property type="match status" value="1"/>
</dbReference>